<name>A0A0E1S3M8_COCIM</name>
<reference evidence="2" key="1">
    <citation type="journal article" date="2009" name="Genome Res.">
        <title>Comparative genomic analyses of the human fungal pathogens Coccidioides and their relatives.</title>
        <authorList>
            <person name="Sharpton T.J."/>
            <person name="Stajich J.E."/>
            <person name="Rounsley S.D."/>
            <person name="Gardner M.J."/>
            <person name="Wortman J.R."/>
            <person name="Jordar V.S."/>
            <person name="Maiti R."/>
            <person name="Kodira C.D."/>
            <person name="Neafsey D.E."/>
            <person name="Zeng Q."/>
            <person name="Hung C.-Y."/>
            <person name="McMahan C."/>
            <person name="Muszewska A."/>
            <person name="Grynberg M."/>
            <person name="Mandel M.A."/>
            <person name="Kellner E.M."/>
            <person name="Barker B.M."/>
            <person name="Galgiani J.N."/>
            <person name="Orbach M.J."/>
            <person name="Kirkland T.N."/>
            <person name="Cole G.T."/>
            <person name="Henn M.R."/>
            <person name="Birren B.W."/>
            <person name="Taylor J.W."/>
        </authorList>
    </citation>
    <scope>NUCLEOTIDE SEQUENCE [LARGE SCALE GENOMIC DNA]</scope>
    <source>
        <strain evidence="2">RS</strain>
    </source>
</reference>
<dbReference type="AlphaFoldDB" id="A0A0E1S3M8"/>
<dbReference type="KEGG" id="cim:CIMG_05040"/>
<dbReference type="PANTHER" id="PTHR37490">
    <property type="entry name" value="EXPRESSED PROTEIN"/>
    <property type="match status" value="1"/>
</dbReference>
<keyword evidence="2" id="KW-1185">Reference proteome</keyword>
<proteinExistence type="predicted"/>
<dbReference type="VEuPathDB" id="FungiDB:CIMG_05040"/>
<reference evidence="2" key="2">
    <citation type="journal article" date="2010" name="Genome Res.">
        <title>Population genomic sequencing of Coccidioides fungi reveals recent hybridization and transposon control.</title>
        <authorList>
            <person name="Neafsey D.E."/>
            <person name="Barker B.M."/>
            <person name="Sharpton T.J."/>
            <person name="Stajich J.E."/>
            <person name="Park D.J."/>
            <person name="Whiston E."/>
            <person name="Hung C.-Y."/>
            <person name="McMahan C."/>
            <person name="White J."/>
            <person name="Sykes S."/>
            <person name="Heiman D."/>
            <person name="Young S."/>
            <person name="Zeng Q."/>
            <person name="Abouelleil A."/>
            <person name="Aftuck L."/>
            <person name="Bessette D."/>
            <person name="Brown A."/>
            <person name="FitzGerald M."/>
            <person name="Lui A."/>
            <person name="Macdonald J.P."/>
            <person name="Priest M."/>
            <person name="Orbach M.J."/>
            <person name="Galgiani J.N."/>
            <person name="Kirkland T.N."/>
            <person name="Cole G.T."/>
            <person name="Birren B.W."/>
            <person name="Henn M.R."/>
            <person name="Taylor J.W."/>
            <person name="Rounsley S.D."/>
        </authorList>
    </citation>
    <scope>GENOME REANNOTATION</scope>
    <source>
        <strain evidence="2">RS</strain>
    </source>
</reference>
<accession>A0A0E1S3M8</accession>
<protein>
    <submittedName>
        <fullName evidence="1">Uncharacterized protein</fullName>
    </submittedName>
</protein>
<dbReference type="InParanoid" id="A0A0E1S3M8"/>
<dbReference type="GeneID" id="4564153"/>
<sequence length="313" mass="35765">MANRAFRAPIRLLSLFFASILLYYCLRSFLISSTSPSISSSDLLFKHLVVASLKSDNTSWVGEHLPDWQAKVYVADDPKAQLTVPLNKGRESMVYLTYIIDHYNHLPDYMVFIHGLRYQWHNDDPIYDGVPILRNLRLPYVKSVGYAPLRCTWVPGCPAELHPLNPTEKGLPTRVAAERAYASAFKTLLPNESVPKEVGATCSSQFAVTRERVRRRRKSDYERMRRWLMNTDLEDEISGRIMEYAWHIIMGMPPVYCPPAGECYCITFGICKLNCNAARCDKRYVLPTYAQIPNGWPEHGGGENGWPTPGWNE</sequence>
<dbReference type="Proteomes" id="UP000001261">
    <property type="component" value="Unassembled WGS sequence"/>
</dbReference>
<dbReference type="RefSeq" id="XP_001245599.1">
    <property type="nucleotide sequence ID" value="XM_001245598.1"/>
</dbReference>
<dbReference type="OMA" id="GRYQWHV"/>
<organism evidence="1 2">
    <name type="scientific">Coccidioides immitis (strain RS)</name>
    <name type="common">Valley fever fungus</name>
    <dbReference type="NCBI Taxonomy" id="246410"/>
    <lineage>
        <taxon>Eukaryota</taxon>
        <taxon>Fungi</taxon>
        <taxon>Dikarya</taxon>
        <taxon>Ascomycota</taxon>
        <taxon>Pezizomycotina</taxon>
        <taxon>Eurotiomycetes</taxon>
        <taxon>Eurotiomycetidae</taxon>
        <taxon>Onygenales</taxon>
        <taxon>Onygenaceae</taxon>
        <taxon>Coccidioides</taxon>
    </lineage>
</organism>
<evidence type="ECO:0000313" key="1">
    <source>
        <dbReference type="EMBL" id="EAS34016.1"/>
    </source>
</evidence>
<dbReference type="InterPro" id="IPR021838">
    <property type="entry name" value="DUF3431"/>
</dbReference>
<dbReference type="EMBL" id="GG704914">
    <property type="protein sequence ID" value="EAS34016.1"/>
    <property type="molecule type" value="Genomic_DNA"/>
</dbReference>
<dbReference type="PANTHER" id="PTHR37490:SF3">
    <property type="entry name" value="DUF3431 DOMAIN CONTAINING PROTEIN"/>
    <property type="match status" value="1"/>
</dbReference>
<gene>
    <name evidence="1" type="ORF">CIMG_05040</name>
</gene>
<dbReference type="OrthoDB" id="426718at2759"/>
<dbReference type="Pfam" id="PF11913">
    <property type="entry name" value="DUF3431"/>
    <property type="match status" value="1"/>
</dbReference>
<evidence type="ECO:0000313" key="2">
    <source>
        <dbReference type="Proteomes" id="UP000001261"/>
    </source>
</evidence>